<dbReference type="PANTHER" id="PTHR43525:SF1">
    <property type="entry name" value="PROTEIN MALY"/>
    <property type="match status" value="1"/>
</dbReference>
<dbReference type="AlphaFoldDB" id="A0A7X5LJ42"/>
<dbReference type="InterPro" id="IPR015424">
    <property type="entry name" value="PyrdxlP-dep_Trfase"/>
</dbReference>
<evidence type="ECO:0000256" key="1">
    <source>
        <dbReference type="ARBA" id="ARBA00001933"/>
    </source>
</evidence>
<evidence type="ECO:0000313" key="8">
    <source>
        <dbReference type="Proteomes" id="UP000470213"/>
    </source>
</evidence>
<dbReference type="Gene3D" id="3.40.640.10">
    <property type="entry name" value="Type I PLP-dependent aspartate aminotransferase-like (Major domain)"/>
    <property type="match status" value="1"/>
</dbReference>
<sequence length="383" mass="42244">MTFNFDETPSRKDTFSFKWQKYKGTDIIPSWVADTEFRCAEPILDALSAHVEHGNLGYILPAHHGDAINAVVRWLNDKHNWAIEPEWVVWTPGVVPAFNVACKAFCEAGDKVLIQTPNYPPLLAAPALNDLERVDIGTVLDPHSGSDNPRYTLDFDALEKSAADPKCKLFILCNPMNPVGSVLSKAELDRIADICNRNNVRLCSDEIHCDLILEPGKSHIPAGREANLADNSVTLMAASKTFNVAGLGTSFAIIPNATLRRQFTQSAAGIVPWVNVMGLAATQAAFTQCDDWHQAQLAYLRENREMLHTRINAIDGLSMVKPEATFLAWVDASGLDVDNVLLWAEEKGVGPSPGADFHKADHFRINFGCSRAMLEEILARLEK</sequence>
<reference evidence="7 8" key="1">
    <citation type="submission" date="2020-01" db="EMBL/GenBank/DDBJ databases">
        <authorList>
            <person name="Chen J."/>
            <person name="Zhu S."/>
            <person name="Yang J."/>
        </authorList>
    </citation>
    <scope>NUCLEOTIDE SEQUENCE [LARGE SCALE GENOMIC DNA]</scope>
    <source>
        <strain evidence="7 8">345S023</strain>
    </source>
</reference>
<dbReference type="InterPro" id="IPR051798">
    <property type="entry name" value="Class-II_PLP-Dep_Aminotrans"/>
</dbReference>
<dbReference type="InterPro" id="IPR027619">
    <property type="entry name" value="C-S_lyase_PatB-like"/>
</dbReference>
<evidence type="ECO:0000256" key="4">
    <source>
        <dbReference type="ARBA" id="ARBA00023239"/>
    </source>
</evidence>
<dbReference type="EMBL" id="JAAAWN010000003">
    <property type="protein sequence ID" value="NDV90312.1"/>
    <property type="molecule type" value="Genomic_DNA"/>
</dbReference>
<dbReference type="PANTHER" id="PTHR43525">
    <property type="entry name" value="PROTEIN MALY"/>
    <property type="match status" value="1"/>
</dbReference>
<protein>
    <recommendedName>
        <fullName evidence="2">cysteine-S-conjugate beta-lyase</fullName>
        <ecNumber evidence="2">4.4.1.13</ecNumber>
    </recommendedName>
</protein>
<dbReference type="RefSeq" id="WP_163083904.1">
    <property type="nucleotide sequence ID" value="NZ_JAAAWN010000003.1"/>
</dbReference>
<feature type="domain" description="Aminotransferase class I/classII large" evidence="6">
    <location>
        <begin position="50"/>
        <end position="381"/>
    </location>
</feature>
<evidence type="ECO:0000259" key="6">
    <source>
        <dbReference type="Pfam" id="PF00155"/>
    </source>
</evidence>
<dbReference type="SUPFAM" id="SSF53383">
    <property type="entry name" value="PLP-dependent transferases"/>
    <property type="match status" value="1"/>
</dbReference>
<dbReference type="NCBIfam" id="TIGR04350">
    <property type="entry name" value="C_S_lyase_PatB"/>
    <property type="match status" value="1"/>
</dbReference>
<accession>A0A7X5LJ42</accession>
<evidence type="ECO:0000256" key="3">
    <source>
        <dbReference type="ARBA" id="ARBA00022898"/>
    </source>
</evidence>
<dbReference type="InterPro" id="IPR004839">
    <property type="entry name" value="Aminotransferase_I/II_large"/>
</dbReference>
<keyword evidence="8" id="KW-1185">Reference proteome</keyword>
<dbReference type="EC" id="4.4.1.13" evidence="2"/>
<proteinExistence type="inferred from homology"/>
<keyword evidence="3" id="KW-0663">Pyridoxal phosphate</keyword>
<dbReference type="Proteomes" id="UP000470213">
    <property type="component" value="Unassembled WGS sequence"/>
</dbReference>
<dbReference type="InterPro" id="IPR015421">
    <property type="entry name" value="PyrdxlP-dep_Trfase_major"/>
</dbReference>
<evidence type="ECO:0000256" key="5">
    <source>
        <dbReference type="ARBA" id="ARBA00037974"/>
    </source>
</evidence>
<organism evidence="7 8">
    <name type="scientific">Alteromonas profundi</name>
    <dbReference type="NCBI Taxonomy" id="2696062"/>
    <lineage>
        <taxon>Bacteria</taxon>
        <taxon>Pseudomonadati</taxon>
        <taxon>Pseudomonadota</taxon>
        <taxon>Gammaproteobacteria</taxon>
        <taxon>Alteromonadales</taxon>
        <taxon>Alteromonadaceae</taxon>
        <taxon>Alteromonas/Salinimonas group</taxon>
        <taxon>Alteromonas</taxon>
    </lineage>
</organism>
<name>A0A7X5LJ42_9ALTE</name>
<dbReference type="GO" id="GO:0047804">
    <property type="term" value="F:cysteine-S-conjugate beta-lyase activity"/>
    <property type="evidence" value="ECO:0007669"/>
    <property type="project" value="UniProtKB-EC"/>
</dbReference>
<dbReference type="CDD" id="cd00609">
    <property type="entry name" value="AAT_like"/>
    <property type="match status" value="1"/>
</dbReference>
<evidence type="ECO:0000256" key="2">
    <source>
        <dbReference type="ARBA" id="ARBA00012224"/>
    </source>
</evidence>
<comment type="cofactor">
    <cofactor evidence="1">
        <name>pyridoxal 5'-phosphate</name>
        <dbReference type="ChEBI" id="CHEBI:597326"/>
    </cofactor>
</comment>
<comment type="caution">
    <text evidence="7">The sequence shown here is derived from an EMBL/GenBank/DDBJ whole genome shotgun (WGS) entry which is preliminary data.</text>
</comment>
<evidence type="ECO:0000313" key="7">
    <source>
        <dbReference type="EMBL" id="NDV90312.1"/>
    </source>
</evidence>
<dbReference type="InterPro" id="IPR015422">
    <property type="entry name" value="PyrdxlP-dep_Trfase_small"/>
</dbReference>
<gene>
    <name evidence="7" type="ORF">GTH32_03765</name>
</gene>
<dbReference type="Gene3D" id="3.90.1150.10">
    <property type="entry name" value="Aspartate Aminotransferase, domain 1"/>
    <property type="match status" value="1"/>
</dbReference>
<keyword evidence="4 7" id="KW-0456">Lyase</keyword>
<comment type="similarity">
    <text evidence="5">Belongs to the class-II pyridoxal-phosphate-dependent aminotransferase family. MalY/PatB cystathionine beta-lyase subfamily.</text>
</comment>
<dbReference type="GO" id="GO:0030170">
    <property type="term" value="F:pyridoxal phosphate binding"/>
    <property type="evidence" value="ECO:0007669"/>
    <property type="project" value="InterPro"/>
</dbReference>
<dbReference type="Pfam" id="PF00155">
    <property type="entry name" value="Aminotran_1_2"/>
    <property type="match status" value="1"/>
</dbReference>